<dbReference type="Proteomes" id="UP000267418">
    <property type="component" value="Unassembled WGS sequence"/>
</dbReference>
<feature type="compositionally biased region" description="Low complexity" evidence="1">
    <location>
        <begin position="255"/>
        <end position="273"/>
    </location>
</feature>
<dbReference type="EMBL" id="RXOE01000011">
    <property type="protein sequence ID" value="RTQ30849.1"/>
    <property type="molecule type" value="Genomic_DNA"/>
</dbReference>
<reference evidence="3 4" key="1">
    <citation type="submission" date="2018-12" db="EMBL/GenBank/DDBJ databases">
        <title>The genome of Variovorax gossypii DSM 100435.</title>
        <authorList>
            <person name="Gao J."/>
            <person name="Sun J."/>
        </authorList>
    </citation>
    <scope>NUCLEOTIDE SEQUENCE [LARGE SCALE GENOMIC DNA]</scope>
    <source>
        <strain evidence="3 4">DSM 100435</strain>
    </source>
</reference>
<comment type="caution">
    <text evidence="3">The sequence shown here is derived from an EMBL/GenBank/DDBJ whole genome shotgun (WGS) entry which is preliminary data.</text>
</comment>
<dbReference type="InterPro" id="IPR051686">
    <property type="entry name" value="Lipoprotein_DolP"/>
</dbReference>
<dbReference type="PROSITE" id="PS50914">
    <property type="entry name" value="BON"/>
    <property type="match status" value="2"/>
</dbReference>
<accession>A0A431TDG8</accession>
<dbReference type="RefSeq" id="WP_093206421.1">
    <property type="nucleotide sequence ID" value="NZ_RXOE01000011.1"/>
</dbReference>
<proteinExistence type="predicted"/>
<sequence length="273" mass="28268">MTMTTMTTTSTQRFALALTLGAALVTSLSACVPLVVGGAAVVGVGMVATDRRSSGAQLDDQGIELRAAARVRDIANDQMYVSVTSYNRQVLLTGAVGSDADRRRVEDEVSRIVNVRSVVNELTVGSSSTFQDRSNDLYITGKVKASLLDAKDIFANSFKVVTERGVVYLMGIATRRETDRATEITRGVSGVVKVVRVVEVVSEADLAASQAANQAAAQRGGAGPAPVTSATPSTPSSSSSTSRVPLPPMEPLPASGSSTSTPSSSGVTTSPVR</sequence>
<keyword evidence="4" id="KW-1185">Reference proteome</keyword>
<dbReference type="Pfam" id="PF04972">
    <property type="entry name" value="BON"/>
    <property type="match status" value="2"/>
</dbReference>
<dbReference type="PANTHER" id="PTHR34606">
    <property type="entry name" value="BON DOMAIN-CONTAINING PROTEIN"/>
    <property type="match status" value="1"/>
</dbReference>
<evidence type="ECO:0000313" key="3">
    <source>
        <dbReference type="EMBL" id="RTQ30849.1"/>
    </source>
</evidence>
<dbReference type="OrthoDB" id="5294487at2"/>
<dbReference type="SMART" id="SM00749">
    <property type="entry name" value="BON"/>
    <property type="match status" value="2"/>
</dbReference>
<feature type="region of interest" description="Disordered" evidence="1">
    <location>
        <begin position="217"/>
        <end position="273"/>
    </location>
</feature>
<dbReference type="InterPro" id="IPR007055">
    <property type="entry name" value="BON_dom"/>
</dbReference>
<organism evidence="3 4">
    <name type="scientific">Variovorax gossypii</name>
    <dbReference type="NCBI Taxonomy" id="1679495"/>
    <lineage>
        <taxon>Bacteria</taxon>
        <taxon>Pseudomonadati</taxon>
        <taxon>Pseudomonadota</taxon>
        <taxon>Betaproteobacteria</taxon>
        <taxon>Burkholderiales</taxon>
        <taxon>Comamonadaceae</taxon>
        <taxon>Variovorax</taxon>
    </lineage>
</organism>
<evidence type="ECO:0000259" key="2">
    <source>
        <dbReference type="PROSITE" id="PS50914"/>
    </source>
</evidence>
<evidence type="ECO:0000313" key="4">
    <source>
        <dbReference type="Proteomes" id="UP000267418"/>
    </source>
</evidence>
<name>A0A431TDG8_9BURK</name>
<feature type="compositionally biased region" description="Low complexity" evidence="1">
    <location>
        <begin position="217"/>
        <end position="244"/>
    </location>
</feature>
<dbReference type="PANTHER" id="PTHR34606:SF15">
    <property type="entry name" value="BON DOMAIN-CONTAINING PROTEIN"/>
    <property type="match status" value="1"/>
</dbReference>
<protein>
    <submittedName>
        <fullName evidence="3">BON domain-containing protein</fullName>
    </submittedName>
</protein>
<feature type="domain" description="BON" evidence="2">
    <location>
        <begin position="135"/>
        <end position="202"/>
    </location>
</feature>
<dbReference type="InterPro" id="IPR014004">
    <property type="entry name" value="Transpt-assoc_nodulatn_dom_bac"/>
</dbReference>
<gene>
    <name evidence="3" type="ORF">EJP69_27845</name>
</gene>
<dbReference type="AlphaFoldDB" id="A0A431TDG8"/>
<feature type="domain" description="BON" evidence="2">
    <location>
        <begin position="59"/>
        <end position="126"/>
    </location>
</feature>
<evidence type="ECO:0000256" key="1">
    <source>
        <dbReference type="SAM" id="MobiDB-lite"/>
    </source>
</evidence>
<dbReference type="Gene3D" id="3.30.1340.30">
    <property type="match status" value="1"/>
</dbReference>